<dbReference type="RefSeq" id="WP_119424195.1">
    <property type="nucleotide sequence ID" value="NZ_QQXK01000009.1"/>
</dbReference>
<feature type="chain" id="PRO_5039716502" description="Lipoprotein" evidence="2">
    <location>
        <begin position="28"/>
        <end position="146"/>
    </location>
</feature>
<keyword evidence="4" id="KW-1185">Reference proteome</keyword>
<evidence type="ECO:0008006" key="5">
    <source>
        <dbReference type="Google" id="ProtNLM"/>
    </source>
</evidence>
<dbReference type="AlphaFoldDB" id="A0A399JC55"/>
<gene>
    <name evidence="3" type="ORF">DWB68_05750</name>
</gene>
<dbReference type="Proteomes" id="UP000265419">
    <property type="component" value="Unassembled WGS sequence"/>
</dbReference>
<keyword evidence="2" id="KW-0732">Signal</keyword>
<proteinExistence type="predicted"/>
<protein>
    <recommendedName>
        <fullName evidence="5">Lipoprotein</fullName>
    </recommendedName>
</protein>
<evidence type="ECO:0000313" key="4">
    <source>
        <dbReference type="Proteomes" id="UP000265419"/>
    </source>
</evidence>
<dbReference type="EMBL" id="QQXK01000009">
    <property type="protein sequence ID" value="RII42650.1"/>
    <property type="molecule type" value="Genomic_DNA"/>
</dbReference>
<feature type="region of interest" description="Disordered" evidence="1">
    <location>
        <begin position="68"/>
        <end position="91"/>
    </location>
</feature>
<reference evidence="3 4" key="1">
    <citation type="submission" date="2018-07" db="EMBL/GenBank/DDBJ databases">
        <title>Arthrobacter sp. nov., isolated from raw cow's milk with high bacterial count.</title>
        <authorList>
            <person name="Hahne J."/>
            <person name="Isele D."/>
            <person name="Lipski A."/>
        </authorList>
    </citation>
    <scope>NUCLEOTIDE SEQUENCE [LARGE SCALE GENOMIC DNA]</scope>
    <source>
        <strain evidence="3 4">JZ R-35</strain>
    </source>
</reference>
<organism evidence="3 4">
    <name type="scientific">Galactobacter valiniphilus</name>
    <dbReference type="NCBI Taxonomy" id="2676122"/>
    <lineage>
        <taxon>Bacteria</taxon>
        <taxon>Bacillati</taxon>
        <taxon>Actinomycetota</taxon>
        <taxon>Actinomycetes</taxon>
        <taxon>Micrococcales</taxon>
        <taxon>Micrococcaceae</taxon>
        <taxon>Galactobacter</taxon>
    </lineage>
</organism>
<evidence type="ECO:0000256" key="2">
    <source>
        <dbReference type="SAM" id="SignalP"/>
    </source>
</evidence>
<comment type="caution">
    <text evidence="3">The sequence shown here is derived from an EMBL/GenBank/DDBJ whole genome shotgun (WGS) entry which is preliminary data.</text>
</comment>
<feature type="signal peptide" evidence="2">
    <location>
        <begin position="1"/>
        <end position="27"/>
    </location>
</feature>
<evidence type="ECO:0000313" key="3">
    <source>
        <dbReference type="EMBL" id="RII42650.1"/>
    </source>
</evidence>
<sequence>MNASLTLRGLAAVGLLTLAATLSACQAQVACDTALRANTVTVTLDGDDSQVDRVFVCATTVKDCVVPRQPGDPYASRAPGPRMMNVSPAGEKPSEVDVYAVDANDKVLTKQRVSLVWTTDQADEQCGSTFKATATVSLTETKWERG</sequence>
<evidence type="ECO:0000256" key="1">
    <source>
        <dbReference type="SAM" id="MobiDB-lite"/>
    </source>
</evidence>
<accession>A0A399JC55</accession>
<name>A0A399JC55_9MICC</name>